<dbReference type="PANTHER" id="PTHR34216">
    <property type="match status" value="1"/>
</dbReference>
<keyword evidence="3" id="KW-0812">Transmembrane</keyword>
<dbReference type="Pfam" id="PF01522">
    <property type="entry name" value="Polysacc_deac_1"/>
    <property type="match status" value="1"/>
</dbReference>
<dbReference type="GO" id="GO:0005576">
    <property type="term" value="C:extracellular region"/>
    <property type="evidence" value="ECO:0007669"/>
    <property type="project" value="UniProtKB-SubCell"/>
</dbReference>
<feature type="domain" description="NodB homology" evidence="4">
    <location>
        <begin position="285"/>
        <end position="399"/>
    </location>
</feature>
<evidence type="ECO:0000256" key="1">
    <source>
        <dbReference type="ARBA" id="ARBA00004613"/>
    </source>
</evidence>
<feature type="non-terminal residue" evidence="5">
    <location>
        <position position="1"/>
    </location>
</feature>
<sequence length="826" mass="89586">YKPFRWLATKWYGWVALAVLTILIAWLAAPEWIEAGGYSITRAILELGNYSPTGTWDHSGGILKLEAGACPPASTGCDAGDGSEEKRIFVCTSGGNTIYACNDDSTGWVDVGTTFDVTANYVVTGEMDFLNGSLRNPGGNCIGNVPPAIDCDEDGEERTFWMCDGSPDDIFICAESTAGWEKLANEQNGFSPSGVWMPSGNWIPSAGNWDLTSATTVKIDQLDDPGSDLEIAFNNASIRAMDVTNQDADYESIIKTDGHFAEARSGTQFPLVTRNELGNALSGRPLVTLRFDDGGESQYDNLFPLVKQYRIPVTLYINTDTIDGVGKLTTAQIQEMENSGLVEIGTHSDTHVSWTGLTDAQIATEITNTASWFDTNLGHQPTAFVFPFGDRDEHTTAIALSVYQNLSDTGIDYHRFGSPNRAQMGCFSMDGELGDDINDPVEVAKGDGVSSMWGVCYLAHNVDVGSGACVGACVYQDEVETFFTYLRGEIDEGNIDVVTMSEFANRMEVRKPYSNEVFNPKFVETTAISGNPTWPGWPDEDTTGCTTTTYANDLMTKSNIGCGDSTANATHKYFNGLIPNAEYRFSFKQIVRGDDGSGPEPCIGGTTGTRMRIDELSEANLLIYVGSRQTVVGTYYDTGVFRPTGTNIQIKFDHTGGDCVVDYEQPLVMLMSQRRNADPTSGAGGFRPVNLWENTPARFTYNSTLSVAASSTGTLDVDIFNTNARSSITSNGNQFLIIKVQVGAGSSTDYDIAFYGNDAATGTLFHTLSTFTTAAEIRGNVFFIRDEKYPGTITNEHLHIEITNNDGVNAVDSILTVEGFLMGVSQ</sequence>
<dbReference type="SUPFAM" id="SSF88713">
    <property type="entry name" value="Glycoside hydrolase/deacetylase"/>
    <property type="match status" value="1"/>
</dbReference>
<evidence type="ECO:0000256" key="3">
    <source>
        <dbReference type="SAM" id="Phobius"/>
    </source>
</evidence>
<keyword evidence="3" id="KW-1133">Transmembrane helix</keyword>
<dbReference type="CDD" id="cd10918">
    <property type="entry name" value="CE4_NodB_like_5s_6s"/>
    <property type="match status" value="1"/>
</dbReference>
<dbReference type="InterPro" id="IPR011330">
    <property type="entry name" value="Glyco_hydro/deAcase_b/a-brl"/>
</dbReference>
<dbReference type="AlphaFoldDB" id="A0A0F9HRP0"/>
<dbReference type="PANTHER" id="PTHR34216:SF3">
    <property type="entry name" value="POLY-BETA-1,6-N-ACETYL-D-GLUCOSAMINE N-DEACETYLASE"/>
    <property type="match status" value="1"/>
</dbReference>
<evidence type="ECO:0000313" key="5">
    <source>
        <dbReference type="EMBL" id="KKM05882.1"/>
    </source>
</evidence>
<gene>
    <name evidence="5" type="ORF">LCGC14_1749630</name>
</gene>
<keyword evidence="3" id="KW-0472">Membrane</keyword>
<accession>A0A0F9HRP0</accession>
<comment type="subcellular location">
    <subcellularLocation>
        <location evidence="1">Secreted</location>
    </subcellularLocation>
</comment>
<feature type="transmembrane region" description="Helical" evidence="3">
    <location>
        <begin position="12"/>
        <end position="29"/>
    </location>
</feature>
<dbReference type="EMBL" id="LAZR01016121">
    <property type="protein sequence ID" value="KKM05882.1"/>
    <property type="molecule type" value="Genomic_DNA"/>
</dbReference>
<evidence type="ECO:0000256" key="2">
    <source>
        <dbReference type="ARBA" id="ARBA00022729"/>
    </source>
</evidence>
<proteinExistence type="predicted"/>
<name>A0A0F9HRP0_9ZZZZ</name>
<keyword evidence="2" id="KW-0732">Signal</keyword>
<organism evidence="5">
    <name type="scientific">marine sediment metagenome</name>
    <dbReference type="NCBI Taxonomy" id="412755"/>
    <lineage>
        <taxon>unclassified sequences</taxon>
        <taxon>metagenomes</taxon>
        <taxon>ecological metagenomes</taxon>
    </lineage>
</organism>
<evidence type="ECO:0000259" key="4">
    <source>
        <dbReference type="PROSITE" id="PS51677"/>
    </source>
</evidence>
<dbReference type="GO" id="GO:0016810">
    <property type="term" value="F:hydrolase activity, acting on carbon-nitrogen (but not peptide) bonds"/>
    <property type="evidence" value="ECO:0007669"/>
    <property type="project" value="InterPro"/>
</dbReference>
<dbReference type="InterPro" id="IPR051398">
    <property type="entry name" value="Polysacch_Deacetylase"/>
</dbReference>
<dbReference type="PROSITE" id="PS51677">
    <property type="entry name" value="NODB"/>
    <property type="match status" value="1"/>
</dbReference>
<dbReference type="Gene3D" id="3.20.20.370">
    <property type="entry name" value="Glycoside hydrolase/deacetylase"/>
    <property type="match status" value="1"/>
</dbReference>
<comment type="caution">
    <text evidence="5">The sequence shown here is derived from an EMBL/GenBank/DDBJ whole genome shotgun (WGS) entry which is preliminary data.</text>
</comment>
<dbReference type="InterPro" id="IPR002509">
    <property type="entry name" value="NODB_dom"/>
</dbReference>
<dbReference type="GO" id="GO:0005975">
    <property type="term" value="P:carbohydrate metabolic process"/>
    <property type="evidence" value="ECO:0007669"/>
    <property type="project" value="InterPro"/>
</dbReference>
<protein>
    <recommendedName>
        <fullName evidence="4">NodB homology domain-containing protein</fullName>
    </recommendedName>
</protein>
<reference evidence="5" key="1">
    <citation type="journal article" date="2015" name="Nature">
        <title>Complex archaea that bridge the gap between prokaryotes and eukaryotes.</title>
        <authorList>
            <person name="Spang A."/>
            <person name="Saw J.H."/>
            <person name="Jorgensen S.L."/>
            <person name="Zaremba-Niedzwiedzka K."/>
            <person name="Martijn J."/>
            <person name="Lind A.E."/>
            <person name="van Eijk R."/>
            <person name="Schleper C."/>
            <person name="Guy L."/>
            <person name="Ettema T.J."/>
        </authorList>
    </citation>
    <scope>NUCLEOTIDE SEQUENCE</scope>
</reference>